<dbReference type="EMBL" id="JASCZI010242834">
    <property type="protein sequence ID" value="MED6212172.1"/>
    <property type="molecule type" value="Genomic_DNA"/>
</dbReference>
<accession>A0ABU6YP35</accession>
<organism evidence="1 2">
    <name type="scientific">Stylosanthes scabra</name>
    <dbReference type="NCBI Taxonomy" id="79078"/>
    <lineage>
        <taxon>Eukaryota</taxon>
        <taxon>Viridiplantae</taxon>
        <taxon>Streptophyta</taxon>
        <taxon>Embryophyta</taxon>
        <taxon>Tracheophyta</taxon>
        <taxon>Spermatophyta</taxon>
        <taxon>Magnoliopsida</taxon>
        <taxon>eudicotyledons</taxon>
        <taxon>Gunneridae</taxon>
        <taxon>Pentapetalae</taxon>
        <taxon>rosids</taxon>
        <taxon>fabids</taxon>
        <taxon>Fabales</taxon>
        <taxon>Fabaceae</taxon>
        <taxon>Papilionoideae</taxon>
        <taxon>50 kb inversion clade</taxon>
        <taxon>dalbergioids sensu lato</taxon>
        <taxon>Dalbergieae</taxon>
        <taxon>Pterocarpus clade</taxon>
        <taxon>Stylosanthes</taxon>
    </lineage>
</organism>
<feature type="non-terminal residue" evidence="1">
    <location>
        <position position="56"/>
    </location>
</feature>
<protein>
    <submittedName>
        <fullName evidence="1">Uncharacterized protein</fullName>
    </submittedName>
</protein>
<name>A0ABU6YP35_9FABA</name>
<proteinExistence type="predicted"/>
<evidence type="ECO:0000313" key="1">
    <source>
        <dbReference type="EMBL" id="MED6212172.1"/>
    </source>
</evidence>
<evidence type="ECO:0000313" key="2">
    <source>
        <dbReference type="Proteomes" id="UP001341840"/>
    </source>
</evidence>
<keyword evidence="2" id="KW-1185">Reference proteome</keyword>
<dbReference type="Proteomes" id="UP001341840">
    <property type="component" value="Unassembled WGS sequence"/>
</dbReference>
<gene>
    <name evidence="1" type="ORF">PIB30_080613</name>
</gene>
<reference evidence="1 2" key="1">
    <citation type="journal article" date="2023" name="Plants (Basel)">
        <title>Bridging the Gap: Combining Genomics and Transcriptomics Approaches to Understand Stylosanthes scabra, an Orphan Legume from the Brazilian Caatinga.</title>
        <authorList>
            <person name="Ferreira-Neto J.R.C."/>
            <person name="da Silva M.D."/>
            <person name="Binneck E."/>
            <person name="de Melo N.F."/>
            <person name="da Silva R.H."/>
            <person name="de Melo A.L.T.M."/>
            <person name="Pandolfi V."/>
            <person name="Bustamante F.O."/>
            <person name="Brasileiro-Vidal A.C."/>
            <person name="Benko-Iseppon A.M."/>
        </authorList>
    </citation>
    <scope>NUCLEOTIDE SEQUENCE [LARGE SCALE GENOMIC DNA]</scope>
    <source>
        <tissue evidence="1">Leaves</tissue>
    </source>
</reference>
<sequence>MARTSFCIHKSGGWTAWHRLVRDSTALFHIIHFRYSVSGSTNGVACASTKSNGQGR</sequence>
<comment type="caution">
    <text evidence="1">The sequence shown here is derived from an EMBL/GenBank/DDBJ whole genome shotgun (WGS) entry which is preliminary data.</text>
</comment>